<dbReference type="KEGG" id="moj:D7D94_02755"/>
<dbReference type="InterPro" id="IPR036097">
    <property type="entry name" value="HisK_dim/P_sf"/>
</dbReference>
<keyword evidence="6 10" id="KW-0418">Kinase</keyword>
<name>A0A6I6DP80_9MICO</name>
<dbReference type="InterPro" id="IPR050351">
    <property type="entry name" value="BphY/WalK/GraS-like"/>
</dbReference>
<sequence length="390" mass="41433">MITAQDAARREMIAAYDVVDGPPEPDLEGIVRIAAVLCGVSTAVVNIIDDRQQHQVAAVGFEPAVCSREDSMCAVIVRSADPVPVFVADAREDERFADNPFVTGEIARVRFYASSPLVSPSGVVVGTLCVFDESTGSLTPDRAQTLDLLARQVIDVLELRRMTRALRATNEQLSHFAGQISHDLRSPLTALTGFLEIAADDAEAAGAMRAASLMARAGAAADRMGDMIADVLAFARAGGAKPHLEDVDLGRLAREVVDDLSGPDDASAITLAADVAVRADPALLRPLLQNLVVNARKFAGAVRERPRIEVRAHALPSGWRITVDDDGPGIPVAERERVFRLFERGADEAAAGSGIGLATCRRLVAAHGGQIGVEESPLGGARFWVLLPRD</sequence>
<evidence type="ECO:0000256" key="6">
    <source>
        <dbReference type="ARBA" id="ARBA00022777"/>
    </source>
</evidence>
<evidence type="ECO:0000256" key="8">
    <source>
        <dbReference type="ARBA" id="ARBA00039401"/>
    </source>
</evidence>
<keyword evidence="4" id="KW-0597">Phosphoprotein</keyword>
<dbReference type="SUPFAM" id="SSF47384">
    <property type="entry name" value="Homodimeric domain of signal transducing histidine kinase"/>
    <property type="match status" value="1"/>
</dbReference>
<dbReference type="SUPFAM" id="SSF55781">
    <property type="entry name" value="GAF domain-like"/>
    <property type="match status" value="1"/>
</dbReference>
<comment type="catalytic activity">
    <reaction evidence="1">
        <text>ATP + protein L-histidine = ADP + protein N-phospho-L-histidine.</text>
        <dbReference type="EC" id="2.7.13.3"/>
    </reaction>
</comment>
<evidence type="ECO:0000256" key="5">
    <source>
        <dbReference type="ARBA" id="ARBA00022679"/>
    </source>
</evidence>
<dbReference type="GO" id="GO:0005886">
    <property type="term" value="C:plasma membrane"/>
    <property type="evidence" value="ECO:0007669"/>
    <property type="project" value="UniProtKB-SubCell"/>
</dbReference>
<dbReference type="Pfam" id="PF02518">
    <property type="entry name" value="HATPase_c"/>
    <property type="match status" value="1"/>
</dbReference>
<dbReference type="GO" id="GO:0030295">
    <property type="term" value="F:protein kinase activator activity"/>
    <property type="evidence" value="ECO:0007669"/>
    <property type="project" value="TreeGrafter"/>
</dbReference>
<feature type="domain" description="Histidine kinase" evidence="9">
    <location>
        <begin position="179"/>
        <end position="390"/>
    </location>
</feature>
<dbReference type="PROSITE" id="PS50109">
    <property type="entry name" value="HIS_KIN"/>
    <property type="match status" value="1"/>
</dbReference>
<keyword evidence="11" id="KW-1185">Reference proteome</keyword>
<dbReference type="AlphaFoldDB" id="A0A6I6DP80"/>
<dbReference type="InterPro" id="IPR036890">
    <property type="entry name" value="HATPase_C_sf"/>
</dbReference>
<dbReference type="SMART" id="SM00387">
    <property type="entry name" value="HATPase_c"/>
    <property type="match status" value="1"/>
</dbReference>
<dbReference type="EMBL" id="CP032550">
    <property type="protein sequence ID" value="QGU26705.1"/>
    <property type="molecule type" value="Genomic_DNA"/>
</dbReference>
<dbReference type="GO" id="GO:0000155">
    <property type="term" value="F:phosphorelay sensor kinase activity"/>
    <property type="evidence" value="ECO:0007669"/>
    <property type="project" value="InterPro"/>
</dbReference>
<protein>
    <recommendedName>
        <fullName evidence="8">Sensor-like histidine kinase SenX3</fullName>
        <ecNumber evidence="3">2.7.13.3</ecNumber>
    </recommendedName>
</protein>
<evidence type="ECO:0000256" key="4">
    <source>
        <dbReference type="ARBA" id="ARBA00022553"/>
    </source>
</evidence>
<evidence type="ECO:0000313" key="10">
    <source>
        <dbReference type="EMBL" id="QGU26705.1"/>
    </source>
</evidence>
<keyword evidence="7" id="KW-0902">Two-component regulatory system</keyword>
<dbReference type="PRINTS" id="PR00344">
    <property type="entry name" value="BCTRLSENSOR"/>
</dbReference>
<evidence type="ECO:0000313" key="11">
    <source>
        <dbReference type="Proteomes" id="UP000422989"/>
    </source>
</evidence>
<proteinExistence type="predicted"/>
<dbReference type="InterPro" id="IPR003661">
    <property type="entry name" value="HisK_dim/P_dom"/>
</dbReference>
<evidence type="ECO:0000256" key="7">
    <source>
        <dbReference type="ARBA" id="ARBA00023012"/>
    </source>
</evidence>
<dbReference type="InterPro" id="IPR003018">
    <property type="entry name" value="GAF"/>
</dbReference>
<dbReference type="SMART" id="SM00388">
    <property type="entry name" value="HisKA"/>
    <property type="match status" value="1"/>
</dbReference>
<evidence type="ECO:0000256" key="1">
    <source>
        <dbReference type="ARBA" id="ARBA00000085"/>
    </source>
</evidence>
<reference evidence="10 11" key="1">
    <citation type="submission" date="2018-09" db="EMBL/GenBank/DDBJ databases">
        <title>Whole genome sequencing of Microbacterium oryzae strain MB-10T.</title>
        <authorList>
            <person name="Das S.K."/>
        </authorList>
    </citation>
    <scope>NUCLEOTIDE SEQUENCE [LARGE SCALE GENOMIC DNA]</scope>
    <source>
        <strain evidence="10 11">MB-10</strain>
    </source>
</reference>
<dbReference type="GO" id="GO:0007234">
    <property type="term" value="P:osmosensory signaling via phosphorelay pathway"/>
    <property type="evidence" value="ECO:0007669"/>
    <property type="project" value="TreeGrafter"/>
</dbReference>
<evidence type="ECO:0000259" key="9">
    <source>
        <dbReference type="PROSITE" id="PS50109"/>
    </source>
</evidence>
<dbReference type="InterPro" id="IPR004358">
    <property type="entry name" value="Sig_transdc_His_kin-like_C"/>
</dbReference>
<dbReference type="Gene3D" id="3.30.565.10">
    <property type="entry name" value="Histidine kinase-like ATPase, C-terminal domain"/>
    <property type="match status" value="1"/>
</dbReference>
<gene>
    <name evidence="10" type="ORF">D7D94_02755</name>
</gene>
<dbReference type="PANTHER" id="PTHR42878">
    <property type="entry name" value="TWO-COMPONENT HISTIDINE KINASE"/>
    <property type="match status" value="1"/>
</dbReference>
<dbReference type="RefSeq" id="WP_156241108.1">
    <property type="nucleotide sequence ID" value="NZ_BAAAZL010000002.1"/>
</dbReference>
<dbReference type="Gene3D" id="3.30.450.40">
    <property type="match status" value="1"/>
</dbReference>
<dbReference type="InterPro" id="IPR005467">
    <property type="entry name" value="His_kinase_dom"/>
</dbReference>
<dbReference type="Proteomes" id="UP000422989">
    <property type="component" value="Chromosome"/>
</dbReference>
<comment type="subcellular location">
    <subcellularLocation>
        <location evidence="2">Cell membrane</location>
    </subcellularLocation>
</comment>
<dbReference type="GO" id="GO:0000156">
    <property type="term" value="F:phosphorelay response regulator activity"/>
    <property type="evidence" value="ECO:0007669"/>
    <property type="project" value="TreeGrafter"/>
</dbReference>
<organism evidence="10 11">
    <name type="scientific">Microbacterium oryzae</name>
    <dbReference type="NCBI Taxonomy" id="743009"/>
    <lineage>
        <taxon>Bacteria</taxon>
        <taxon>Bacillati</taxon>
        <taxon>Actinomycetota</taxon>
        <taxon>Actinomycetes</taxon>
        <taxon>Micrococcales</taxon>
        <taxon>Microbacteriaceae</taxon>
        <taxon>Microbacterium</taxon>
    </lineage>
</organism>
<keyword evidence="5" id="KW-0808">Transferase</keyword>
<accession>A0A6I6DP80</accession>
<dbReference type="InterPro" id="IPR003594">
    <property type="entry name" value="HATPase_dom"/>
</dbReference>
<dbReference type="OrthoDB" id="9808408at2"/>
<evidence type="ECO:0000256" key="3">
    <source>
        <dbReference type="ARBA" id="ARBA00012438"/>
    </source>
</evidence>
<dbReference type="PANTHER" id="PTHR42878:SF15">
    <property type="entry name" value="BACTERIOPHYTOCHROME"/>
    <property type="match status" value="1"/>
</dbReference>
<dbReference type="Gene3D" id="1.10.287.130">
    <property type="match status" value="1"/>
</dbReference>
<dbReference type="SUPFAM" id="SSF55874">
    <property type="entry name" value="ATPase domain of HSP90 chaperone/DNA topoisomerase II/histidine kinase"/>
    <property type="match status" value="1"/>
</dbReference>
<evidence type="ECO:0000256" key="2">
    <source>
        <dbReference type="ARBA" id="ARBA00004236"/>
    </source>
</evidence>
<dbReference type="InterPro" id="IPR029016">
    <property type="entry name" value="GAF-like_dom_sf"/>
</dbReference>
<dbReference type="CDD" id="cd00075">
    <property type="entry name" value="HATPase"/>
    <property type="match status" value="1"/>
</dbReference>
<dbReference type="CDD" id="cd00082">
    <property type="entry name" value="HisKA"/>
    <property type="match status" value="1"/>
</dbReference>
<dbReference type="EC" id="2.7.13.3" evidence="3"/>
<dbReference type="Pfam" id="PF13185">
    <property type="entry name" value="GAF_2"/>
    <property type="match status" value="1"/>
</dbReference>
<dbReference type="Pfam" id="PF00512">
    <property type="entry name" value="HisKA"/>
    <property type="match status" value="1"/>
</dbReference>